<keyword evidence="2" id="KW-1185">Reference proteome</keyword>
<dbReference type="AlphaFoldDB" id="A0A0C2MIZ3"/>
<sequence>MAKEEVRVSGFFENIYMILHNNWCQQTNIEVHNYFSCCTCMLNIKLFRFPQYSSFLCSRIYLKKVSLLVITNDVIGRHKRLYWSSRVTLLVVTDDFIGRKTRCVTLNAIMRKFELKPGMSGYFRHMRRFTEIGFRREHFHNKISGHLYFFML</sequence>
<accession>A0A0C2MIZ3</accession>
<protein>
    <submittedName>
        <fullName evidence="1">Uncharacterized protein</fullName>
    </submittedName>
</protein>
<evidence type="ECO:0000313" key="1">
    <source>
        <dbReference type="EMBL" id="KII64325.1"/>
    </source>
</evidence>
<dbReference type="EMBL" id="JWZT01004328">
    <property type="protein sequence ID" value="KII64325.1"/>
    <property type="molecule type" value="Genomic_DNA"/>
</dbReference>
<proteinExistence type="predicted"/>
<organism evidence="1 2">
    <name type="scientific">Thelohanellus kitauei</name>
    <name type="common">Myxosporean</name>
    <dbReference type="NCBI Taxonomy" id="669202"/>
    <lineage>
        <taxon>Eukaryota</taxon>
        <taxon>Metazoa</taxon>
        <taxon>Cnidaria</taxon>
        <taxon>Myxozoa</taxon>
        <taxon>Myxosporea</taxon>
        <taxon>Bivalvulida</taxon>
        <taxon>Platysporina</taxon>
        <taxon>Myxobolidae</taxon>
        <taxon>Thelohanellus</taxon>
    </lineage>
</organism>
<evidence type="ECO:0000313" key="2">
    <source>
        <dbReference type="Proteomes" id="UP000031668"/>
    </source>
</evidence>
<reference evidence="1 2" key="1">
    <citation type="journal article" date="2014" name="Genome Biol. Evol.">
        <title>The genome of the myxosporean Thelohanellus kitauei shows adaptations to nutrient acquisition within its fish host.</title>
        <authorList>
            <person name="Yang Y."/>
            <person name="Xiong J."/>
            <person name="Zhou Z."/>
            <person name="Huo F."/>
            <person name="Miao W."/>
            <person name="Ran C."/>
            <person name="Liu Y."/>
            <person name="Zhang J."/>
            <person name="Feng J."/>
            <person name="Wang M."/>
            <person name="Wang M."/>
            <person name="Wang L."/>
            <person name="Yao B."/>
        </authorList>
    </citation>
    <scope>NUCLEOTIDE SEQUENCE [LARGE SCALE GENOMIC DNA]</scope>
    <source>
        <strain evidence="1">Wuqing</strain>
    </source>
</reference>
<comment type="caution">
    <text evidence="1">The sequence shown here is derived from an EMBL/GenBank/DDBJ whole genome shotgun (WGS) entry which is preliminary data.</text>
</comment>
<gene>
    <name evidence="1" type="ORF">RF11_01129</name>
</gene>
<name>A0A0C2MIZ3_THEKT</name>
<dbReference type="Proteomes" id="UP000031668">
    <property type="component" value="Unassembled WGS sequence"/>
</dbReference>